<protein>
    <submittedName>
        <fullName evidence="1">Uncharacterized protein</fullName>
    </submittedName>
</protein>
<sequence>MLMSSSEWICAKLSLETGLYAMSSFFFWQSFCQDFGCSFEVVDFGNHSSSSFRHCHLSGKLVWLGDLKQGLAGGPKTCVVLYHLPESSSYDYSRMGCIPN</sequence>
<dbReference type="AlphaFoldDB" id="A0A8D9E338"/>
<organism evidence="1">
    <name type="scientific">Cacopsylla melanoneura</name>
    <dbReference type="NCBI Taxonomy" id="428564"/>
    <lineage>
        <taxon>Eukaryota</taxon>
        <taxon>Metazoa</taxon>
        <taxon>Ecdysozoa</taxon>
        <taxon>Arthropoda</taxon>
        <taxon>Hexapoda</taxon>
        <taxon>Insecta</taxon>
        <taxon>Pterygota</taxon>
        <taxon>Neoptera</taxon>
        <taxon>Paraneoptera</taxon>
        <taxon>Hemiptera</taxon>
        <taxon>Sternorrhyncha</taxon>
        <taxon>Psylloidea</taxon>
        <taxon>Psyllidae</taxon>
        <taxon>Psyllinae</taxon>
        <taxon>Cacopsylla</taxon>
    </lineage>
</organism>
<reference evidence="1" key="1">
    <citation type="submission" date="2021-05" db="EMBL/GenBank/DDBJ databases">
        <authorList>
            <person name="Alioto T."/>
            <person name="Alioto T."/>
            <person name="Gomez Garrido J."/>
        </authorList>
    </citation>
    <scope>NUCLEOTIDE SEQUENCE</scope>
</reference>
<accession>A0A8D9E338</accession>
<evidence type="ECO:0000313" key="1">
    <source>
        <dbReference type="EMBL" id="CAG6737564.1"/>
    </source>
</evidence>
<name>A0A8D9E338_9HEMI</name>
<dbReference type="EMBL" id="HBUF01403796">
    <property type="protein sequence ID" value="CAG6737564.1"/>
    <property type="molecule type" value="Transcribed_RNA"/>
</dbReference>
<dbReference type="EMBL" id="HBUF01403797">
    <property type="protein sequence ID" value="CAG6737565.1"/>
    <property type="molecule type" value="Transcribed_RNA"/>
</dbReference>
<proteinExistence type="predicted"/>